<dbReference type="PANTHER" id="PTHR22950">
    <property type="entry name" value="AMINO ACID TRANSPORTER"/>
    <property type="match status" value="1"/>
</dbReference>
<keyword evidence="4 7" id="KW-1133">Transmembrane helix</keyword>
<feature type="compositionally biased region" description="Low complexity" evidence="6">
    <location>
        <begin position="30"/>
        <end position="48"/>
    </location>
</feature>
<feature type="transmembrane region" description="Helical" evidence="7">
    <location>
        <begin position="371"/>
        <end position="396"/>
    </location>
</feature>
<feature type="transmembrane region" description="Helical" evidence="7">
    <location>
        <begin position="631"/>
        <end position="655"/>
    </location>
</feature>
<feature type="compositionally biased region" description="Basic and acidic residues" evidence="6">
    <location>
        <begin position="143"/>
        <end position="152"/>
    </location>
</feature>
<feature type="compositionally biased region" description="Basic residues" evidence="6">
    <location>
        <begin position="358"/>
        <end position="367"/>
    </location>
</feature>
<dbReference type="GO" id="GO:0005302">
    <property type="term" value="F:L-tyrosine transmembrane transporter activity"/>
    <property type="evidence" value="ECO:0007669"/>
    <property type="project" value="TreeGrafter"/>
</dbReference>
<gene>
    <name evidence="9" type="ORF">Slin15195_G112520</name>
</gene>
<organism evidence="9 10">
    <name type="scientific">Septoria linicola</name>
    <dbReference type="NCBI Taxonomy" id="215465"/>
    <lineage>
        <taxon>Eukaryota</taxon>
        <taxon>Fungi</taxon>
        <taxon>Dikarya</taxon>
        <taxon>Ascomycota</taxon>
        <taxon>Pezizomycotina</taxon>
        <taxon>Dothideomycetes</taxon>
        <taxon>Dothideomycetidae</taxon>
        <taxon>Mycosphaerellales</taxon>
        <taxon>Mycosphaerellaceae</taxon>
        <taxon>Septoria</taxon>
    </lineage>
</organism>
<feature type="domain" description="Amino acid transporter transmembrane" evidence="8">
    <location>
        <begin position="370"/>
        <end position="755"/>
    </location>
</feature>
<feature type="region of interest" description="Disordered" evidence="6">
    <location>
        <begin position="329"/>
        <end position="370"/>
    </location>
</feature>
<dbReference type="Proteomes" id="UP001056384">
    <property type="component" value="Chromosome 10"/>
</dbReference>
<evidence type="ECO:0000256" key="1">
    <source>
        <dbReference type="ARBA" id="ARBA00004141"/>
    </source>
</evidence>
<proteinExistence type="inferred from homology"/>
<feature type="transmembrane region" description="Helical" evidence="7">
    <location>
        <begin position="676"/>
        <end position="694"/>
    </location>
</feature>
<reference evidence="9" key="1">
    <citation type="submission" date="2022-06" db="EMBL/GenBank/DDBJ databases">
        <title>Complete genome sequences of two strains of the flax pathogen Septoria linicola.</title>
        <authorList>
            <person name="Lapalu N."/>
            <person name="Simon A."/>
            <person name="Demenou B."/>
            <person name="Paumier D."/>
            <person name="Guillot M.-P."/>
            <person name="Gout L."/>
            <person name="Valade R."/>
        </authorList>
    </citation>
    <scope>NUCLEOTIDE SEQUENCE</scope>
    <source>
        <strain evidence="9">SE15195</strain>
    </source>
</reference>
<feature type="compositionally biased region" description="Polar residues" evidence="6">
    <location>
        <begin position="220"/>
        <end position="229"/>
    </location>
</feature>
<feature type="transmembrane region" description="Helical" evidence="7">
    <location>
        <begin position="554"/>
        <end position="576"/>
    </location>
</feature>
<evidence type="ECO:0000256" key="4">
    <source>
        <dbReference type="ARBA" id="ARBA00022989"/>
    </source>
</evidence>
<name>A0A9Q9EQV2_9PEZI</name>
<feature type="compositionally biased region" description="Basic and acidic residues" evidence="6">
    <location>
        <begin position="196"/>
        <end position="216"/>
    </location>
</feature>
<keyword evidence="10" id="KW-1185">Reference proteome</keyword>
<evidence type="ECO:0000259" key="8">
    <source>
        <dbReference type="Pfam" id="PF01490"/>
    </source>
</evidence>
<sequence length="783" mass="86193">MSESSKARPIPSGSSHDADAQSFAGGSPSRATRTARLAATPTVGSQHSGHSRSHSHSQQQDVQSTGEPLAGASGSSVPGPGPSSLSQALQGSRGQSPGGVQQQQQQSTREPRGTMRYESPKGEDRTDSYTPASYATQLGRSPTPKEDIEVLKRHLVAPQPGSPVGSLRQGSGFPGESGSAAPEGEFSSLQLQGGDTTRHIYRYAEKKEREEQEARRLQRSMSYSAPKTNNNHDDDDDDISFIQKPGGFRRDHLRRRDESAAPSASGGRVQYGTIPRNRNPTDPEPPRRQFVTSNFIEFLTLYGHFAGEELEEDDEVLDADEYFSSSDYFEDATTEGDHNEDRDDWGEDSALLPETPGKRRRKRKQREKGKGTPLGAAMLLLKSFVGTGVLFLPRAYLNGGMLFSNVVLFALAALSYYCFILLVSIRLKVPASFGDMGGRIFGAYFRNLINFSLVISQIGFSSAYIVFVAENLRAFVLAITRCKTDIDVGFMILMQMIIFLPMSLYRNINHIQKMALLADAFILLGLCYVYYYDVATIVHQGGVGPGIAQFNPEYWTLLIGTAIFTFEGVGLVIPIQSGMAEPKKFPKVMGTVMLIVTVVFISAGALSYAAYGENTKTVILLNMPQDNKMVNAVQFVYSLAILLSTPLQIYPAIEITSQQLFSRTGKYNPWIKWKKNIFRFFMVALCATIAWAGAGDLDKFVSLVGSFACIPLVYIYPPLMHYRAVATKRWQRIADVLLVIFGVAMMSYTTALTIIAWASGQKDSSPGYCDPVDKSDAWFLPRF</sequence>
<dbReference type="InterPro" id="IPR013057">
    <property type="entry name" value="AA_transpt_TM"/>
</dbReference>
<evidence type="ECO:0000256" key="5">
    <source>
        <dbReference type="ARBA" id="ARBA00023136"/>
    </source>
</evidence>
<comment type="subcellular location">
    <subcellularLocation>
        <location evidence="1">Membrane</location>
        <topology evidence="1">Multi-pass membrane protein</topology>
    </subcellularLocation>
</comment>
<protein>
    <submittedName>
        <fullName evidence="9">Amino acid transporter, transmembrane domain-containing protein</fullName>
    </submittedName>
</protein>
<evidence type="ECO:0000256" key="7">
    <source>
        <dbReference type="SAM" id="Phobius"/>
    </source>
</evidence>
<feature type="compositionally biased region" description="Low complexity" evidence="6">
    <location>
        <begin position="56"/>
        <end position="107"/>
    </location>
</feature>
<evidence type="ECO:0000313" key="9">
    <source>
        <dbReference type="EMBL" id="USW57933.1"/>
    </source>
</evidence>
<dbReference type="EMBL" id="CP099427">
    <property type="protein sequence ID" value="USW57933.1"/>
    <property type="molecule type" value="Genomic_DNA"/>
</dbReference>
<keyword evidence="5 7" id="KW-0472">Membrane</keyword>
<feature type="transmembrane region" description="Helical" evidence="7">
    <location>
        <begin position="402"/>
        <end position="427"/>
    </location>
</feature>
<feature type="compositionally biased region" description="Basic and acidic residues" evidence="6">
    <location>
        <begin position="109"/>
        <end position="127"/>
    </location>
</feature>
<feature type="transmembrane region" description="Helical" evidence="7">
    <location>
        <begin position="515"/>
        <end position="534"/>
    </location>
</feature>
<evidence type="ECO:0000256" key="6">
    <source>
        <dbReference type="SAM" id="MobiDB-lite"/>
    </source>
</evidence>
<feature type="transmembrane region" description="Helical" evidence="7">
    <location>
        <begin position="736"/>
        <end position="758"/>
    </location>
</feature>
<feature type="compositionally biased region" description="Polar residues" evidence="6">
    <location>
        <begin position="128"/>
        <end position="140"/>
    </location>
</feature>
<feature type="transmembrane region" description="Helical" evidence="7">
    <location>
        <begin position="448"/>
        <end position="468"/>
    </location>
</feature>
<evidence type="ECO:0000256" key="3">
    <source>
        <dbReference type="ARBA" id="ARBA00022692"/>
    </source>
</evidence>
<feature type="compositionally biased region" description="Basic and acidic residues" evidence="6">
    <location>
        <begin position="248"/>
        <end position="259"/>
    </location>
</feature>
<evidence type="ECO:0000313" key="10">
    <source>
        <dbReference type="Proteomes" id="UP001056384"/>
    </source>
</evidence>
<dbReference type="AlphaFoldDB" id="A0A9Q9EQV2"/>
<dbReference type="Pfam" id="PF01490">
    <property type="entry name" value="Aa_trans"/>
    <property type="match status" value="1"/>
</dbReference>
<feature type="transmembrane region" description="Helical" evidence="7">
    <location>
        <begin position="488"/>
        <end position="508"/>
    </location>
</feature>
<dbReference type="GO" id="GO:0005774">
    <property type="term" value="C:vacuolar membrane"/>
    <property type="evidence" value="ECO:0007669"/>
    <property type="project" value="TreeGrafter"/>
</dbReference>
<evidence type="ECO:0000256" key="2">
    <source>
        <dbReference type="ARBA" id="ARBA00008066"/>
    </source>
</evidence>
<feature type="transmembrane region" description="Helical" evidence="7">
    <location>
        <begin position="700"/>
        <end position="716"/>
    </location>
</feature>
<feature type="region of interest" description="Disordered" evidence="6">
    <location>
        <begin position="1"/>
        <end position="288"/>
    </location>
</feature>
<accession>A0A9Q9EQV2</accession>
<comment type="similarity">
    <text evidence="2">Belongs to the amino acid/polyamine transporter 2 family.</text>
</comment>
<dbReference type="FunFam" id="1.20.1740.10:FF:000067">
    <property type="entry name" value="Transmembrane domain transporter"/>
    <property type="match status" value="1"/>
</dbReference>
<keyword evidence="3 7" id="KW-0812">Transmembrane</keyword>
<dbReference type="PANTHER" id="PTHR22950:SF666">
    <property type="entry name" value="VACUOLAR AMINO ACID TRANSPORTER 4"/>
    <property type="match status" value="1"/>
</dbReference>
<feature type="transmembrane region" description="Helical" evidence="7">
    <location>
        <begin position="588"/>
        <end position="611"/>
    </location>
</feature>